<dbReference type="Proteomes" id="UP001273935">
    <property type="component" value="Unassembled WGS sequence"/>
</dbReference>
<dbReference type="SUPFAM" id="SSF53448">
    <property type="entry name" value="Nucleotide-diphospho-sugar transferases"/>
    <property type="match status" value="1"/>
</dbReference>
<organism evidence="1 2">
    <name type="scientific">Metapseudomonas otitidis</name>
    <dbReference type="NCBI Taxonomy" id="319939"/>
    <lineage>
        <taxon>Bacteria</taxon>
        <taxon>Pseudomonadati</taxon>
        <taxon>Pseudomonadota</taxon>
        <taxon>Gammaproteobacteria</taxon>
        <taxon>Pseudomonadales</taxon>
        <taxon>Pseudomonadaceae</taxon>
        <taxon>Metapseudomonas</taxon>
    </lineage>
</organism>
<proteinExistence type="predicted"/>
<dbReference type="EMBL" id="JAWJUL010000024">
    <property type="protein sequence ID" value="MDV3439451.1"/>
    <property type="molecule type" value="Genomic_DNA"/>
</dbReference>
<dbReference type="InterPro" id="IPR029044">
    <property type="entry name" value="Nucleotide-diphossugar_trans"/>
</dbReference>
<name>A0ABU3XND5_9GAMM</name>
<dbReference type="RefSeq" id="WP_317233690.1">
    <property type="nucleotide sequence ID" value="NZ_JAWJUL010000024.1"/>
</dbReference>
<dbReference type="Gene3D" id="3.90.550.10">
    <property type="entry name" value="Spore Coat Polysaccharide Biosynthesis Protein SpsA, Chain A"/>
    <property type="match status" value="1"/>
</dbReference>
<evidence type="ECO:0000313" key="2">
    <source>
        <dbReference type="Proteomes" id="UP001273935"/>
    </source>
</evidence>
<keyword evidence="1" id="KW-0808">Transferase</keyword>
<gene>
    <name evidence="1" type="ORF">R0G64_08450</name>
</gene>
<protein>
    <submittedName>
        <fullName evidence="1">Sugar transferase</fullName>
    </submittedName>
</protein>
<reference evidence="1 2" key="1">
    <citation type="submission" date="2023-10" db="EMBL/GenBank/DDBJ databases">
        <title>Pseudomonas otitidis isolated from a paediatric patient with cystic fibrosis in Chile.</title>
        <authorList>
            <person name="Amsteins-Romero L."/>
            <person name="Opazo-Capurro A."/>
            <person name="Matus-Kohler M."/>
            <person name="Gonzalez-Rocha G."/>
        </authorList>
    </citation>
    <scope>NUCLEOTIDE SEQUENCE [LARGE SCALE GENOMIC DNA]</scope>
    <source>
        <strain evidence="1 2">P-714</strain>
    </source>
</reference>
<evidence type="ECO:0000313" key="1">
    <source>
        <dbReference type="EMBL" id="MDV3439451.1"/>
    </source>
</evidence>
<sequence>MRRTVSALQQNFLAGVSDLYIYSDAPKSEDDLLAVSEVRKYAADITGFKSVTLVLRQNNFGLARSIIDGVTQLTARFGHVIVLEDDMVTSPFFLRYMNDGLRLYASDPKVASIHGYVYPLTDADSLPPYFFLKGADCWGWATWSRAWHAFDADGKSLLSRLESRQLTREFDFSGGYEFTQMLRDQVSGKNNSWAVRWYASAFLEGMLTLYPSRSFVHNIGNDSSGTHSSASNLFDAQLSFSYDGIHVDSVTENDEARKSFVNYLRSIKPTYLERIVRFFRRLVSV</sequence>
<accession>A0ABU3XND5</accession>
<comment type="caution">
    <text evidence="1">The sequence shown here is derived from an EMBL/GenBank/DDBJ whole genome shotgun (WGS) entry which is preliminary data.</text>
</comment>
<dbReference type="GO" id="GO:0016740">
    <property type="term" value="F:transferase activity"/>
    <property type="evidence" value="ECO:0007669"/>
    <property type="project" value="UniProtKB-KW"/>
</dbReference>
<keyword evidence="2" id="KW-1185">Reference proteome</keyword>